<dbReference type="Gene3D" id="1.20.960.50">
    <property type="entry name" value="Cleavage stimulation factor subunit 1, dimerisation domain"/>
    <property type="match status" value="1"/>
</dbReference>
<protein>
    <recommendedName>
        <fullName evidence="1">Cleavage stimulation factor subunit 1 dimerisation domain-containing protein</fullName>
    </recommendedName>
</protein>
<name>A0A8B9GRN2_ASTMX</name>
<evidence type="ECO:0000259" key="1">
    <source>
        <dbReference type="Pfam" id="PF16699"/>
    </source>
</evidence>
<dbReference type="FunFam" id="1.20.960.50:FF:000001">
    <property type="entry name" value="Cleavage stimulation factor subunit 1"/>
    <property type="match status" value="1"/>
</dbReference>
<proteinExistence type="predicted"/>
<evidence type="ECO:0000313" key="3">
    <source>
        <dbReference type="Proteomes" id="UP000694621"/>
    </source>
</evidence>
<dbReference type="Pfam" id="PF16699">
    <property type="entry name" value="CSTF1_dimer"/>
    <property type="match status" value="1"/>
</dbReference>
<dbReference type="Ensembl" id="ENSAMXT00005003179.1">
    <property type="protein sequence ID" value="ENSAMXP00005002812.1"/>
    <property type="gene ID" value="ENSAMXG00005001705.1"/>
</dbReference>
<reference evidence="2" key="1">
    <citation type="submission" date="2025-08" db="UniProtKB">
        <authorList>
            <consortium name="Ensembl"/>
        </authorList>
    </citation>
    <scope>IDENTIFICATION</scope>
</reference>
<feature type="domain" description="Cleavage stimulation factor subunit 1 dimerisation" evidence="1">
    <location>
        <begin position="7"/>
        <end position="59"/>
    </location>
</feature>
<dbReference type="AlphaFoldDB" id="A0A8B9GRN2"/>
<dbReference type="Proteomes" id="UP000694621">
    <property type="component" value="Unplaced"/>
</dbReference>
<evidence type="ECO:0000313" key="2">
    <source>
        <dbReference type="Ensembl" id="ENSAMXP00005002812.1"/>
    </source>
</evidence>
<accession>A0A8B9GRN2</accession>
<dbReference type="InterPro" id="IPR038184">
    <property type="entry name" value="CSTF1_dimer_sf"/>
</dbReference>
<dbReference type="InterPro" id="IPR032028">
    <property type="entry name" value="CSTF1_dimer"/>
</dbReference>
<sequence length="61" mass="7030">MYRPKPTLKDRQHLYKLIISQLLYDGYTNIANSLINEVKPQNVVSPSEQLMQLAKIGESQI</sequence>
<organism evidence="2 3">
    <name type="scientific">Astyanax mexicanus</name>
    <name type="common">Blind cave fish</name>
    <name type="synonym">Astyanax fasciatus mexicanus</name>
    <dbReference type="NCBI Taxonomy" id="7994"/>
    <lineage>
        <taxon>Eukaryota</taxon>
        <taxon>Metazoa</taxon>
        <taxon>Chordata</taxon>
        <taxon>Craniata</taxon>
        <taxon>Vertebrata</taxon>
        <taxon>Euteleostomi</taxon>
        <taxon>Actinopterygii</taxon>
        <taxon>Neopterygii</taxon>
        <taxon>Teleostei</taxon>
        <taxon>Ostariophysi</taxon>
        <taxon>Characiformes</taxon>
        <taxon>Characoidei</taxon>
        <taxon>Acestrorhamphidae</taxon>
        <taxon>Acestrorhamphinae</taxon>
        <taxon>Astyanax</taxon>
    </lineage>
</organism>